<dbReference type="OrthoDB" id="9786503at2"/>
<proteinExistence type="predicted"/>
<dbReference type="PRINTS" id="PR00368">
    <property type="entry name" value="FADPNR"/>
</dbReference>
<sequence>MPTTGSRHHQMFPALSPAQIETAKHFANGKPHHFEPGETLYKIGDPGAPAWLVLEGSLEMSRNDGLDREAQIITHHRGHFSGEVSQLSGRPTLAGARAGADGCTAVAFDAHHLRALIIGSADIGEVVMRAFILRRVALIDAGGSGSVLIGTPGSAALVRLEGFLARNGNPFTTLDAASDKEGKALVERLGVKPTELPLMICPVGTVLKNPTNIEAGICLGMTPVLDPEKIYDVAIVGAGPAGLAAATYAASEGLDVIVLDERAIGGQAGASARIENYLGFPTGISGQALAGRAFNQALKFGAEIAIPLEALDVQPANGGTRPNHILKLSADRTVKARTLVIASGARYRRPRIADIDAFEGAGISYWASPIEARLCQGEEIALIGGGNSAGQAVAYLAPQVKRLRLIVRRDLEATMSQYLIERIASLPNVELCTGCEIVAIEADEQKRLSGVTVENLSSGTRDTFALRHLFLFIGADPNTGWINPYVATDSKGFIVTGRPFGQGAVYVSRDALPLETSTPNIFAIGDVRAGSTKRVAAAVGEGAAVVAQIHAALAAQGRETNFAEPAAAVRAS</sequence>
<dbReference type="PANTHER" id="PTHR48105">
    <property type="entry name" value="THIOREDOXIN REDUCTASE 1-RELATED-RELATED"/>
    <property type="match status" value="1"/>
</dbReference>
<dbReference type="GO" id="GO:0016491">
    <property type="term" value="F:oxidoreductase activity"/>
    <property type="evidence" value="ECO:0007669"/>
    <property type="project" value="UniProtKB-KW"/>
</dbReference>
<evidence type="ECO:0000256" key="1">
    <source>
        <dbReference type="ARBA" id="ARBA00018719"/>
    </source>
</evidence>
<protein>
    <recommendedName>
        <fullName evidence="1">Thioredoxin reductase</fullName>
    </recommendedName>
</protein>
<evidence type="ECO:0000313" key="5">
    <source>
        <dbReference type="EMBL" id="TWF58566.1"/>
    </source>
</evidence>
<gene>
    <name evidence="5" type="ORF">FHW37_101370</name>
</gene>
<dbReference type="PRINTS" id="PR00469">
    <property type="entry name" value="PNDRDTASEII"/>
</dbReference>
<dbReference type="SUPFAM" id="SSF51905">
    <property type="entry name" value="FAD/NAD(P)-binding domain"/>
    <property type="match status" value="1"/>
</dbReference>
<dbReference type="SUPFAM" id="SSF51206">
    <property type="entry name" value="cAMP-binding domain-like"/>
    <property type="match status" value="1"/>
</dbReference>
<dbReference type="SMART" id="SM00100">
    <property type="entry name" value="cNMP"/>
    <property type="match status" value="1"/>
</dbReference>
<keyword evidence="6" id="KW-1185">Reference proteome</keyword>
<evidence type="ECO:0000313" key="6">
    <source>
        <dbReference type="Proteomes" id="UP000320653"/>
    </source>
</evidence>
<evidence type="ECO:0000256" key="2">
    <source>
        <dbReference type="ARBA" id="ARBA00022630"/>
    </source>
</evidence>
<dbReference type="InterPro" id="IPR014710">
    <property type="entry name" value="RmlC-like_jellyroll"/>
</dbReference>
<feature type="domain" description="Cyclic nucleotide-binding" evidence="4">
    <location>
        <begin position="11"/>
        <end position="134"/>
    </location>
</feature>
<dbReference type="InterPro" id="IPR000595">
    <property type="entry name" value="cNMP-bd_dom"/>
</dbReference>
<dbReference type="Pfam" id="PF00027">
    <property type="entry name" value="cNMP_binding"/>
    <property type="match status" value="1"/>
</dbReference>
<dbReference type="Gene3D" id="3.50.50.60">
    <property type="entry name" value="FAD/NAD(P)-binding domain"/>
    <property type="match status" value="2"/>
</dbReference>
<dbReference type="Gene3D" id="2.60.120.10">
    <property type="entry name" value="Jelly Rolls"/>
    <property type="match status" value="1"/>
</dbReference>
<name>A0A561R7I8_9HYPH</name>
<evidence type="ECO:0000256" key="3">
    <source>
        <dbReference type="ARBA" id="ARBA00023002"/>
    </source>
</evidence>
<dbReference type="AlphaFoldDB" id="A0A561R7I8"/>
<dbReference type="InterPro" id="IPR018490">
    <property type="entry name" value="cNMP-bd_dom_sf"/>
</dbReference>
<dbReference type="InterPro" id="IPR036188">
    <property type="entry name" value="FAD/NAD-bd_sf"/>
</dbReference>
<dbReference type="PROSITE" id="PS50042">
    <property type="entry name" value="CNMP_BINDING_3"/>
    <property type="match status" value="1"/>
</dbReference>
<keyword evidence="2" id="KW-0285">Flavoprotein</keyword>
<accession>A0A561R7I8</accession>
<dbReference type="InterPro" id="IPR023753">
    <property type="entry name" value="FAD/NAD-binding_dom"/>
</dbReference>
<evidence type="ECO:0000259" key="4">
    <source>
        <dbReference type="PROSITE" id="PS50042"/>
    </source>
</evidence>
<comment type="caution">
    <text evidence="5">The sequence shown here is derived from an EMBL/GenBank/DDBJ whole genome shotgun (WGS) entry which is preliminary data.</text>
</comment>
<dbReference type="RefSeq" id="WP_145631807.1">
    <property type="nucleotide sequence ID" value="NZ_VIWP01000001.1"/>
</dbReference>
<organism evidence="5 6">
    <name type="scientific">Neorhizobium alkalisoli</name>
    <dbReference type="NCBI Taxonomy" id="528178"/>
    <lineage>
        <taxon>Bacteria</taxon>
        <taxon>Pseudomonadati</taxon>
        <taxon>Pseudomonadota</taxon>
        <taxon>Alphaproteobacteria</taxon>
        <taxon>Hyphomicrobiales</taxon>
        <taxon>Rhizobiaceae</taxon>
        <taxon>Rhizobium/Agrobacterium group</taxon>
        <taxon>Neorhizobium</taxon>
    </lineage>
</organism>
<dbReference type="InterPro" id="IPR050097">
    <property type="entry name" value="Ferredoxin-NADP_redctase_2"/>
</dbReference>
<dbReference type="Pfam" id="PF07992">
    <property type="entry name" value="Pyr_redox_2"/>
    <property type="match status" value="1"/>
</dbReference>
<dbReference type="EMBL" id="VIWP01000001">
    <property type="protein sequence ID" value="TWF58566.1"/>
    <property type="molecule type" value="Genomic_DNA"/>
</dbReference>
<keyword evidence="3" id="KW-0560">Oxidoreductase</keyword>
<dbReference type="Proteomes" id="UP000320653">
    <property type="component" value="Unassembled WGS sequence"/>
</dbReference>
<reference evidence="5 6" key="1">
    <citation type="submission" date="2019-06" db="EMBL/GenBank/DDBJ databases">
        <title>Sorghum-associated microbial communities from plants grown in Nebraska, USA.</title>
        <authorList>
            <person name="Schachtman D."/>
        </authorList>
    </citation>
    <scope>NUCLEOTIDE SEQUENCE [LARGE SCALE GENOMIC DNA]</scope>
    <source>
        <strain evidence="5 6">1225</strain>
    </source>
</reference>
<dbReference type="CDD" id="cd00038">
    <property type="entry name" value="CAP_ED"/>
    <property type="match status" value="1"/>
</dbReference>